<name>A0AAD6YAS6_9AGAR</name>
<sequence>MSSSTADFEMGGYHDLLTNPMLRSYGQLRHKEVRLESAVYDELQRLAQNFSLHITERPVIAPAIDPRPAISGINVNENMSGCSLCAYTAGHKNVQSHITKKSPACASDASQISPWLLRTRWHEKIKVADMPELFQFAAFPSGRRDEDLDWLYEEVVGYFQKATKLMLATAELMLQQLNSADPGKDGLNNTPLTEHQKGDITLQNYAREITSFLASLLRTSGAFSYPTTASLTAALAKMRDDGLHSVFRALWMTTWLFSAECHMPDPTMCFPMLRSIKQTGEFNGPSDTTQPIVRLSWGIKLVCLTELHDMVQRGESESQMEAINTVVKWGHREHWSELMFKGNIVHLNQLMTIFGKLEAKLTDMWENKVLMGLGLHVEYGQLAEDLGNTELGYCFLDDPRNPFRDQEHRLLHAIYNSPKLRAWFFTQDGLNGGACRQWCLGSQLTLIICNPQKELSNRGQRRAQRAMTAVTSSYPGTRNDDLRRVQCQLCELISSQPLRPDPAQMPPPRLSRKTRFACSKLMTYSSGSYMQQQLCLVFVLDIGTGCGTGCGNSLYFVLLSLLHEHDFEITVVHATSWLQAYSTYGQGP</sequence>
<evidence type="ECO:0000313" key="1">
    <source>
        <dbReference type="EMBL" id="KAJ7208896.1"/>
    </source>
</evidence>
<protein>
    <submittedName>
        <fullName evidence="1">Uncharacterized protein</fullName>
    </submittedName>
</protein>
<dbReference type="Proteomes" id="UP001219525">
    <property type="component" value="Unassembled WGS sequence"/>
</dbReference>
<evidence type="ECO:0000313" key="2">
    <source>
        <dbReference type="Proteomes" id="UP001219525"/>
    </source>
</evidence>
<gene>
    <name evidence="1" type="ORF">GGX14DRAFT_395521</name>
</gene>
<comment type="caution">
    <text evidence="1">The sequence shown here is derived from an EMBL/GenBank/DDBJ whole genome shotgun (WGS) entry which is preliminary data.</text>
</comment>
<dbReference type="EMBL" id="JARJCW010000032">
    <property type="protein sequence ID" value="KAJ7208896.1"/>
    <property type="molecule type" value="Genomic_DNA"/>
</dbReference>
<proteinExistence type="predicted"/>
<accession>A0AAD6YAS6</accession>
<reference evidence="1" key="1">
    <citation type="submission" date="2023-03" db="EMBL/GenBank/DDBJ databases">
        <title>Massive genome expansion in bonnet fungi (Mycena s.s.) driven by repeated elements and novel gene families across ecological guilds.</title>
        <authorList>
            <consortium name="Lawrence Berkeley National Laboratory"/>
            <person name="Harder C.B."/>
            <person name="Miyauchi S."/>
            <person name="Viragh M."/>
            <person name="Kuo A."/>
            <person name="Thoen E."/>
            <person name="Andreopoulos B."/>
            <person name="Lu D."/>
            <person name="Skrede I."/>
            <person name="Drula E."/>
            <person name="Henrissat B."/>
            <person name="Morin E."/>
            <person name="Kohler A."/>
            <person name="Barry K."/>
            <person name="LaButti K."/>
            <person name="Morin E."/>
            <person name="Salamov A."/>
            <person name="Lipzen A."/>
            <person name="Mereny Z."/>
            <person name="Hegedus B."/>
            <person name="Baldrian P."/>
            <person name="Stursova M."/>
            <person name="Weitz H."/>
            <person name="Taylor A."/>
            <person name="Grigoriev I.V."/>
            <person name="Nagy L.G."/>
            <person name="Martin F."/>
            <person name="Kauserud H."/>
        </authorList>
    </citation>
    <scope>NUCLEOTIDE SEQUENCE</scope>
    <source>
        <strain evidence="1">9144</strain>
    </source>
</reference>
<dbReference type="AlphaFoldDB" id="A0AAD6YAS6"/>
<organism evidence="1 2">
    <name type="scientific">Mycena pura</name>
    <dbReference type="NCBI Taxonomy" id="153505"/>
    <lineage>
        <taxon>Eukaryota</taxon>
        <taxon>Fungi</taxon>
        <taxon>Dikarya</taxon>
        <taxon>Basidiomycota</taxon>
        <taxon>Agaricomycotina</taxon>
        <taxon>Agaricomycetes</taxon>
        <taxon>Agaricomycetidae</taxon>
        <taxon>Agaricales</taxon>
        <taxon>Marasmiineae</taxon>
        <taxon>Mycenaceae</taxon>
        <taxon>Mycena</taxon>
    </lineage>
</organism>
<keyword evidence="2" id="KW-1185">Reference proteome</keyword>